<feature type="domain" description="USP" evidence="8">
    <location>
        <begin position="4"/>
        <end position="388"/>
    </location>
</feature>
<dbReference type="GO" id="GO:0005829">
    <property type="term" value="C:cytosol"/>
    <property type="evidence" value="ECO:0007669"/>
    <property type="project" value="TreeGrafter"/>
</dbReference>
<reference evidence="9" key="1">
    <citation type="journal article" date="2020" name="Nature">
        <title>Giant virus diversity and host interactions through global metagenomics.</title>
        <authorList>
            <person name="Schulz F."/>
            <person name="Roux S."/>
            <person name="Paez-Espino D."/>
            <person name="Jungbluth S."/>
            <person name="Walsh D.A."/>
            <person name="Denef V.J."/>
            <person name="McMahon K.D."/>
            <person name="Konstantinidis K.T."/>
            <person name="Eloe-Fadrosh E.A."/>
            <person name="Kyrpides N.C."/>
            <person name="Woyke T."/>
        </authorList>
    </citation>
    <scope>NUCLEOTIDE SEQUENCE</scope>
    <source>
        <strain evidence="9">GVMAG-M-3300009161-52</strain>
    </source>
</reference>
<dbReference type="PROSITE" id="PS50235">
    <property type="entry name" value="USP_3"/>
    <property type="match status" value="1"/>
</dbReference>
<dbReference type="InterPro" id="IPR001394">
    <property type="entry name" value="Peptidase_C19_UCH"/>
</dbReference>
<dbReference type="EMBL" id="MN738979">
    <property type="protein sequence ID" value="QHT33831.1"/>
    <property type="molecule type" value="Genomic_DNA"/>
</dbReference>
<dbReference type="PANTHER" id="PTHR24006:SF758">
    <property type="entry name" value="UBIQUITIN CARBOXYL-TERMINAL HYDROLASE 36"/>
    <property type="match status" value="1"/>
</dbReference>
<evidence type="ECO:0000313" key="9">
    <source>
        <dbReference type="EMBL" id="QHT33831.1"/>
    </source>
</evidence>
<evidence type="ECO:0000256" key="5">
    <source>
        <dbReference type="ARBA" id="ARBA00022786"/>
    </source>
</evidence>
<evidence type="ECO:0000256" key="1">
    <source>
        <dbReference type="ARBA" id="ARBA00000707"/>
    </source>
</evidence>
<organism evidence="9">
    <name type="scientific">viral metagenome</name>
    <dbReference type="NCBI Taxonomy" id="1070528"/>
    <lineage>
        <taxon>unclassified sequences</taxon>
        <taxon>metagenomes</taxon>
        <taxon>organismal metagenomes</taxon>
    </lineage>
</organism>
<dbReference type="GO" id="GO:0005634">
    <property type="term" value="C:nucleus"/>
    <property type="evidence" value="ECO:0007669"/>
    <property type="project" value="TreeGrafter"/>
</dbReference>
<evidence type="ECO:0000256" key="2">
    <source>
        <dbReference type="ARBA" id="ARBA00009085"/>
    </source>
</evidence>
<dbReference type="PROSITE" id="PS00972">
    <property type="entry name" value="USP_1"/>
    <property type="match status" value="1"/>
</dbReference>
<keyword evidence="4" id="KW-0645">Protease</keyword>
<evidence type="ECO:0000256" key="6">
    <source>
        <dbReference type="ARBA" id="ARBA00022801"/>
    </source>
</evidence>
<dbReference type="GO" id="GO:0006508">
    <property type="term" value="P:proteolysis"/>
    <property type="evidence" value="ECO:0007669"/>
    <property type="project" value="UniProtKB-KW"/>
</dbReference>
<proteinExistence type="inferred from homology"/>
<evidence type="ECO:0000256" key="7">
    <source>
        <dbReference type="ARBA" id="ARBA00022807"/>
    </source>
</evidence>
<comment type="similarity">
    <text evidence="2">Belongs to the peptidase C19 family.</text>
</comment>
<dbReference type="EC" id="3.4.19.12" evidence="3"/>
<evidence type="ECO:0000259" key="8">
    <source>
        <dbReference type="PROSITE" id="PS50235"/>
    </source>
</evidence>
<dbReference type="Gene3D" id="3.90.70.10">
    <property type="entry name" value="Cysteine proteinases"/>
    <property type="match status" value="1"/>
</dbReference>
<dbReference type="GO" id="GO:0016579">
    <property type="term" value="P:protein deubiquitination"/>
    <property type="evidence" value="ECO:0007669"/>
    <property type="project" value="InterPro"/>
</dbReference>
<dbReference type="AlphaFoldDB" id="A0A6C0EYR7"/>
<dbReference type="PANTHER" id="PTHR24006">
    <property type="entry name" value="UBIQUITIN CARBOXYL-TERMINAL HYDROLASE"/>
    <property type="match status" value="1"/>
</dbReference>
<dbReference type="InterPro" id="IPR018200">
    <property type="entry name" value="USP_CS"/>
</dbReference>
<dbReference type="SUPFAM" id="SSF54001">
    <property type="entry name" value="Cysteine proteinases"/>
    <property type="match status" value="1"/>
</dbReference>
<name>A0A6C0EYR7_9ZZZZ</name>
<dbReference type="InterPro" id="IPR038765">
    <property type="entry name" value="Papain-like_cys_pep_sf"/>
</dbReference>
<sequence>MSRSGIRNNGNECFMNSSFQILASSPFIQEFMSRYKTDDTKIFAIINKFNLGKFKAVEIKEECTKIIREHSNSLDAKEKSILEHIINHSADIFIYIAFKDIINKLTEKKIQVINNSLFHSIGKELTTEINYEHLFNGDQHDPHEFICYILDRLHKSKQSKVKISLPPNIDELDIYSKLYHTHFKSRYENDYSYFVKNFYYYMLNCVECFKCKNKTYEVCPNESLCVSIPTIESQDNISLDDCLNDMFKVEIIDYKCEKCGNNEDNRIEKKILSKPKTLIIKIKRYIQQNTFMGVRLVKNNKMVYYPEIININQHICGQKSCNYELYGIINHTGGLNGGHYYSFVKELDSITGKHKENWISCNDSRVNNITDQEAMTSQNAYILFYNLIQ</sequence>
<evidence type="ECO:0000256" key="3">
    <source>
        <dbReference type="ARBA" id="ARBA00012759"/>
    </source>
</evidence>
<comment type="catalytic activity">
    <reaction evidence="1">
        <text>Thiol-dependent hydrolysis of ester, thioester, amide, peptide and isopeptide bonds formed by the C-terminal Gly of ubiquitin (a 76-residue protein attached to proteins as an intracellular targeting signal).</text>
        <dbReference type="EC" id="3.4.19.12"/>
    </reaction>
</comment>
<keyword evidence="5" id="KW-0833">Ubl conjugation pathway</keyword>
<accession>A0A6C0EYR7</accession>
<dbReference type="PROSITE" id="PS00973">
    <property type="entry name" value="USP_2"/>
    <property type="match status" value="1"/>
</dbReference>
<keyword evidence="6" id="KW-0378">Hydrolase</keyword>
<dbReference type="GO" id="GO:0004843">
    <property type="term" value="F:cysteine-type deubiquitinase activity"/>
    <property type="evidence" value="ECO:0007669"/>
    <property type="project" value="UniProtKB-EC"/>
</dbReference>
<evidence type="ECO:0000256" key="4">
    <source>
        <dbReference type="ARBA" id="ARBA00022670"/>
    </source>
</evidence>
<dbReference type="InterPro" id="IPR028889">
    <property type="entry name" value="USP"/>
</dbReference>
<protein>
    <recommendedName>
        <fullName evidence="3">ubiquitinyl hydrolase 1</fullName>
        <ecNumber evidence="3">3.4.19.12</ecNumber>
    </recommendedName>
</protein>
<dbReference type="Pfam" id="PF00443">
    <property type="entry name" value="UCH"/>
    <property type="match status" value="1"/>
</dbReference>
<dbReference type="CDD" id="cd02257">
    <property type="entry name" value="Peptidase_C19"/>
    <property type="match status" value="1"/>
</dbReference>
<dbReference type="InterPro" id="IPR050164">
    <property type="entry name" value="Peptidase_C19"/>
</dbReference>
<keyword evidence="7" id="KW-0788">Thiol protease</keyword>